<feature type="compositionally biased region" description="Basic and acidic residues" evidence="1">
    <location>
        <begin position="44"/>
        <end position="61"/>
    </location>
</feature>
<evidence type="ECO:0000256" key="1">
    <source>
        <dbReference type="SAM" id="MobiDB-lite"/>
    </source>
</evidence>
<evidence type="ECO:0000313" key="2">
    <source>
        <dbReference type="EMBL" id="QTH21992.1"/>
    </source>
</evidence>
<evidence type="ECO:0000313" key="3">
    <source>
        <dbReference type="Proteomes" id="UP000664914"/>
    </source>
</evidence>
<sequence length="73" mass="7513">MRIKAKIAYNHEIGALPRGAVVEETAKRGKALVEAGKFVETTDEVTHGPKAEAAAKAEDAPKGNGGKAEGKAA</sequence>
<dbReference type="Proteomes" id="UP000664914">
    <property type="component" value="Chromosome"/>
</dbReference>
<protein>
    <submittedName>
        <fullName evidence="2">Uncharacterized protein</fullName>
    </submittedName>
</protein>
<dbReference type="EMBL" id="CP059319">
    <property type="protein sequence ID" value="QTH21992.1"/>
    <property type="molecule type" value="Genomic_DNA"/>
</dbReference>
<proteinExistence type="predicted"/>
<feature type="region of interest" description="Disordered" evidence="1">
    <location>
        <begin position="43"/>
        <end position="73"/>
    </location>
</feature>
<reference evidence="2" key="1">
    <citation type="submission" date="2020-07" db="EMBL/GenBank/DDBJ databases">
        <authorList>
            <person name="Camacho E."/>
        </authorList>
    </citation>
    <scope>NUCLEOTIDE SEQUENCE</scope>
    <source>
        <strain evidence="2">MPO218</strain>
    </source>
</reference>
<reference evidence="2" key="2">
    <citation type="submission" date="2021-04" db="EMBL/GenBank/DDBJ databases">
        <title>Isolation and genomic analysis of the ibuprofen-degrading bacterium Sphingomonas strain MPO218.</title>
        <authorList>
            <person name="Aulestia M."/>
            <person name="Flores A."/>
            <person name="Mangas E.L."/>
            <person name="Perez-Pulido A.J."/>
            <person name="Santero E."/>
            <person name="Camacho E.M."/>
        </authorList>
    </citation>
    <scope>NUCLEOTIDE SEQUENCE</scope>
    <source>
        <strain evidence="2">MPO218</strain>
    </source>
</reference>
<organism evidence="2 3">
    <name type="scientific">Rhizorhabdus wittichii</name>
    <dbReference type="NCBI Taxonomy" id="160791"/>
    <lineage>
        <taxon>Bacteria</taxon>
        <taxon>Pseudomonadati</taxon>
        <taxon>Pseudomonadota</taxon>
        <taxon>Alphaproteobacteria</taxon>
        <taxon>Sphingomonadales</taxon>
        <taxon>Sphingomonadaceae</taxon>
        <taxon>Rhizorhabdus</taxon>
    </lineage>
</organism>
<accession>A0A975D314</accession>
<dbReference type="AlphaFoldDB" id="A0A975D314"/>
<dbReference type="RefSeq" id="WP_208633014.1">
    <property type="nucleotide sequence ID" value="NZ_CP059319.1"/>
</dbReference>
<name>A0A975D314_9SPHN</name>
<gene>
    <name evidence="2" type="ORF">HRJ34_00160</name>
</gene>